<name>B8CC25_THAPS</name>
<dbReference type="eggNOG" id="KOG4308">
    <property type="taxonomic scope" value="Eukaryota"/>
</dbReference>
<keyword evidence="1" id="KW-0343">GTPase activation</keyword>
<evidence type="ECO:0000313" key="5">
    <source>
        <dbReference type="Proteomes" id="UP000001449"/>
    </source>
</evidence>
<dbReference type="GO" id="GO:0051168">
    <property type="term" value="P:nuclear export"/>
    <property type="evidence" value="ECO:0000318"/>
    <property type="project" value="GO_Central"/>
</dbReference>
<dbReference type="AlphaFoldDB" id="B8CC25"/>
<dbReference type="PaxDb" id="35128-Thaps24776"/>
<evidence type="ECO:0000256" key="1">
    <source>
        <dbReference type="ARBA" id="ARBA00022468"/>
    </source>
</evidence>
<dbReference type="Gene3D" id="3.80.10.10">
    <property type="entry name" value="Ribonuclease Inhibitor"/>
    <property type="match status" value="2"/>
</dbReference>
<dbReference type="SMART" id="SM00368">
    <property type="entry name" value="LRR_RI"/>
    <property type="match status" value="8"/>
</dbReference>
<protein>
    <submittedName>
        <fullName evidence="4">Uncharacterized protein</fullName>
    </submittedName>
</protein>
<dbReference type="Proteomes" id="UP000001449">
    <property type="component" value="Chromosome 14"/>
</dbReference>
<dbReference type="InterPro" id="IPR001611">
    <property type="entry name" value="Leu-rich_rpt"/>
</dbReference>
<dbReference type="GO" id="GO:0005829">
    <property type="term" value="C:cytosol"/>
    <property type="evidence" value="ECO:0000318"/>
    <property type="project" value="GO_Central"/>
</dbReference>
<dbReference type="PANTHER" id="PTHR24113">
    <property type="entry name" value="RAN GTPASE-ACTIVATING PROTEIN 1"/>
    <property type="match status" value="1"/>
</dbReference>
<evidence type="ECO:0000256" key="3">
    <source>
        <dbReference type="ARBA" id="ARBA00022737"/>
    </source>
</evidence>
<dbReference type="InterPro" id="IPR032675">
    <property type="entry name" value="LRR_dom_sf"/>
</dbReference>
<dbReference type="GO" id="GO:0005096">
    <property type="term" value="F:GTPase activator activity"/>
    <property type="evidence" value="ECO:0000318"/>
    <property type="project" value="GO_Central"/>
</dbReference>
<sequence length="470" mass="48943">MAWGSGSFKSCDSLLKRVEENDAKLVELVVLPMKTFGAAECDRLSAAIAHGQNTNLQTISASGHHIPPSSLKRFSSALTYQYQHAINGGITSVAIGSKDMGDEGAVELLGCLSAENGGLLKHLDLGWKNLGKQGFGAVGATFSRSKHMAHLDLSRNNNAGCEGVVSFCDAAKEIFGKGGIAFPALEQLNLTECNIGPVGMQALSDVLLSGECQDGKKRQQRIHLVLRSNLIGADGCPALAALSVEPMGQCSIGDEGITTISNAAVSNPCTGLMVLDISDNAITKDGAKKLAESLLVSWPDLVELNLAKNNVGSEGVASVMASLLGSEGANGNSKNSTLKNLDLTSTDCGVDGAKVALTSGGLTTLRLFNNHLGSGGFISIAPLLQGGHAAIEHLDLGGNSADEDAVVALLDSIANVKEGLVNKLAVLEIGGNTFGDKAAEALERLKRVWPKLDVAHDKPVREGEEEEEQD</sequence>
<reference evidence="4 5" key="1">
    <citation type="journal article" date="2004" name="Science">
        <title>The genome of the diatom Thalassiosira pseudonana: ecology, evolution, and metabolism.</title>
        <authorList>
            <person name="Armbrust E.V."/>
            <person name="Berges J.A."/>
            <person name="Bowler C."/>
            <person name="Green B.R."/>
            <person name="Martinez D."/>
            <person name="Putnam N.H."/>
            <person name="Zhou S."/>
            <person name="Allen A.E."/>
            <person name="Apt K.E."/>
            <person name="Bechner M."/>
            <person name="Brzezinski M.A."/>
            <person name="Chaal B.K."/>
            <person name="Chiovitti A."/>
            <person name="Davis A.K."/>
            <person name="Demarest M.S."/>
            <person name="Detter J.C."/>
            <person name="Glavina T."/>
            <person name="Goodstein D."/>
            <person name="Hadi M.Z."/>
            <person name="Hellsten U."/>
            <person name="Hildebrand M."/>
            <person name="Jenkins B.D."/>
            <person name="Jurka J."/>
            <person name="Kapitonov V.V."/>
            <person name="Kroger N."/>
            <person name="Lau W.W."/>
            <person name="Lane T.W."/>
            <person name="Larimer F.W."/>
            <person name="Lippmeier J.C."/>
            <person name="Lucas S."/>
            <person name="Medina M."/>
            <person name="Montsant A."/>
            <person name="Obornik M."/>
            <person name="Parker M.S."/>
            <person name="Palenik B."/>
            <person name="Pazour G.J."/>
            <person name="Richardson P.M."/>
            <person name="Rynearson T.A."/>
            <person name="Saito M.A."/>
            <person name="Schwartz D.C."/>
            <person name="Thamatrakoln K."/>
            <person name="Valentin K."/>
            <person name="Vardi A."/>
            <person name="Wilkerson F.P."/>
            <person name="Rokhsar D.S."/>
        </authorList>
    </citation>
    <scope>NUCLEOTIDE SEQUENCE [LARGE SCALE GENOMIC DNA]</scope>
    <source>
        <strain evidence="4 5">CCMP1335</strain>
    </source>
</reference>
<evidence type="ECO:0000313" key="4">
    <source>
        <dbReference type="EMBL" id="EED88884.1"/>
    </source>
</evidence>
<dbReference type="HOGENOM" id="CLU_549178_0_0_1"/>
<accession>B8CC25</accession>
<keyword evidence="2" id="KW-0433">Leucine-rich repeat</keyword>
<dbReference type="InParanoid" id="B8CC25"/>
<dbReference type="EMBL" id="CM000649">
    <property type="protein sequence ID" value="EED88884.1"/>
    <property type="molecule type" value="Genomic_DNA"/>
</dbReference>
<dbReference type="RefSeq" id="XP_002293875.1">
    <property type="nucleotide sequence ID" value="XM_002293839.1"/>
</dbReference>
<dbReference type="OMA" id="FCERENH"/>
<organism evidence="4 5">
    <name type="scientific">Thalassiosira pseudonana</name>
    <name type="common">Marine diatom</name>
    <name type="synonym">Cyclotella nana</name>
    <dbReference type="NCBI Taxonomy" id="35128"/>
    <lineage>
        <taxon>Eukaryota</taxon>
        <taxon>Sar</taxon>
        <taxon>Stramenopiles</taxon>
        <taxon>Ochrophyta</taxon>
        <taxon>Bacillariophyta</taxon>
        <taxon>Coscinodiscophyceae</taxon>
        <taxon>Thalassiosirophycidae</taxon>
        <taxon>Thalassiosirales</taxon>
        <taxon>Thalassiosiraceae</taxon>
        <taxon>Thalassiosira</taxon>
    </lineage>
</organism>
<dbReference type="PANTHER" id="PTHR24113:SF12">
    <property type="entry name" value="RAN GTPASE-ACTIVATING PROTEIN 1"/>
    <property type="match status" value="1"/>
</dbReference>
<reference evidence="4 5" key="2">
    <citation type="journal article" date="2008" name="Nature">
        <title>The Phaeodactylum genome reveals the evolutionary history of diatom genomes.</title>
        <authorList>
            <person name="Bowler C."/>
            <person name="Allen A.E."/>
            <person name="Badger J.H."/>
            <person name="Grimwood J."/>
            <person name="Jabbari K."/>
            <person name="Kuo A."/>
            <person name="Maheswari U."/>
            <person name="Martens C."/>
            <person name="Maumus F."/>
            <person name="Otillar R.P."/>
            <person name="Rayko E."/>
            <person name="Salamov A."/>
            <person name="Vandepoele K."/>
            <person name="Beszteri B."/>
            <person name="Gruber A."/>
            <person name="Heijde M."/>
            <person name="Katinka M."/>
            <person name="Mock T."/>
            <person name="Valentin K."/>
            <person name="Verret F."/>
            <person name="Berges J.A."/>
            <person name="Brownlee C."/>
            <person name="Cadoret J.P."/>
            <person name="Chiovitti A."/>
            <person name="Choi C.J."/>
            <person name="Coesel S."/>
            <person name="De Martino A."/>
            <person name="Detter J.C."/>
            <person name="Durkin C."/>
            <person name="Falciatore A."/>
            <person name="Fournet J."/>
            <person name="Haruta M."/>
            <person name="Huysman M.J."/>
            <person name="Jenkins B.D."/>
            <person name="Jiroutova K."/>
            <person name="Jorgensen R.E."/>
            <person name="Joubert Y."/>
            <person name="Kaplan A."/>
            <person name="Kroger N."/>
            <person name="Kroth P.G."/>
            <person name="La Roche J."/>
            <person name="Lindquist E."/>
            <person name="Lommer M."/>
            <person name="Martin-Jezequel V."/>
            <person name="Lopez P.J."/>
            <person name="Lucas S."/>
            <person name="Mangogna M."/>
            <person name="McGinnis K."/>
            <person name="Medlin L.K."/>
            <person name="Montsant A."/>
            <person name="Oudot-Le Secq M.P."/>
            <person name="Napoli C."/>
            <person name="Obornik M."/>
            <person name="Parker M.S."/>
            <person name="Petit J.L."/>
            <person name="Porcel B.M."/>
            <person name="Poulsen N."/>
            <person name="Robison M."/>
            <person name="Rychlewski L."/>
            <person name="Rynearson T.A."/>
            <person name="Schmutz J."/>
            <person name="Shapiro H."/>
            <person name="Siaut M."/>
            <person name="Stanley M."/>
            <person name="Sussman M.R."/>
            <person name="Taylor A.R."/>
            <person name="Vardi A."/>
            <person name="von Dassow P."/>
            <person name="Vyverman W."/>
            <person name="Willis A."/>
            <person name="Wyrwicz L.S."/>
            <person name="Rokhsar D.S."/>
            <person name="Weissenbach J."/>
            <person name="Armbrust E.V."/>
            <person name="Green B.R."/>
            <person name="Van de Peer Y."/>
            <person name="Grigoriev I.V."/>
        </authorList>
    </citation>
    <scope>NUCLEOTIDE SEQUENCE [LARGE SCALE GENOMIC DNA]</scope>
    <source>
        <strain evidence="4 5">CCMP1335</strain>
    </source>
</reference>
<keyword evidence="3" id="KW-0677">Repeat</keyword>
<dbReference type="GeneID" id="7450831"/>
<dbReference type="GO" id="GO:0005634">
    <property type="term" value="C:nucleus"/>
    <property type="evidence" value="ECO:0000318"/>
    <property type="project" value="GO_Central"/>
</dbReference>
<dbReference type="Pfam" id="PF13516">
    <property type="entry name" value="LRR_6"/>
    <property type="match status" value="3"/>
</dbReference>
<keyword evidence="5" id="KW-1185">Reference proteome</keyword>
<gene>
    <name evidence="4" type="ORF">THAPSDRAFT_24776</name>
</gene>
<dbReference type="KEGG" id="tps:THAPSDRAFT_24776"/>
<dbReference type="GO" id="GO:0031267">
    <property type="term" value="F:small GTPase binding"/>
    <property type="evidence" value="ECO:0000318"/>
    <property type="project" value="GO_Central"/>
</dbReference>
<dbReference type="InterPro" id="IPR027038">
    <property type="entry name" value="RanGap"/>
</dbReference>
<proteinExistence type="predicted"/>
<dbReference type="SUPFAM" id="SSF52047">
    <property type="entry name" value="RNI-like"/>
    <property type="match status" value="1"/>
</dbReference>
<evidence type="ECO:0000256" key="2">
    <source>
        <dbReference type="ARBA" id="ARBA00022614"/>
    </source>
</evidence>
<dbReference type="GO" id="GO:0048471">
    <property type="term" value="C:perinuclear region of cytoplasm"/>
    <property type="evidence" value="ECO:0000318"/>
    <property type="project" value="GO_Central"/>
</dbReference>